<reference evidence="1 2" key="1">
    <citation type="submission" date="2017-11" db="EMBL/GenBank/DDBJ databases">
        <title>Evolution of Phototrophy in the Chloroflexi Phylum Driven by Horizontal Gene Transfer.</title>
        <authorList>
            <person name="Ward L.M."/>
            <person name="Hemp J."/>
            <person name="Shih P.M."/>
            <person name="Mcglynn S.E."/>
            <person name="Fischer W."/>
        </authorList>
    </citation>
    <scope>NUCLEOTIDE SEQUENCE [LARGE SCALE GENOMIC DNA]</scope>
    <source>
        <strain evidence="1">JP3_7</strain>
    </source>
</reference>
<evidence type="ECO:0000313" key="2">
    <source>
        <dbReference type="Proteomes" id="UP000230790"/>
    </source>
</evidence>
<gene>
    <name evidence="1" type="ORF">CUN48_05220</name>
</gene>
<evidence type="ECO:0000313" key="1">
    <source>
        <dbReference type="EMBL" id="PJF48100.1"/>
    </source>
</evidence>
<dbReference type="InterPro" id="IPR023393">
    <property type="entry name" value="START-like_dom_sf"/>
</dbReference>
<name>A0A2M8QE75_9CHLR</name>
<dbReference type="Pfam" id="PF10604">
    <property type="entry name" value="Polyketide_cyc2"/>
    <property type="match status" value="1"/>
</dbReference>
<organism evidence="1 2">
    <name type="scientific">Candidatus Thermofonsia Clade 3 bacterium</name>
    <dbReference type="NCBI Taxonomy" id="2364212"/>
    <lineage>
        <taxon>Bacteria</taxon>
        <taxon>Bacillati</taxon>
        <taxon>Chloroflexota</taxon>
        <taxon>Candidatus Thermofontia</taxon>
        <taxon>Candidatus Thermofonsia Clade 3</taxon>
    </lineage>
</organism>
<dbReference type="AlphaFoldDB" id="A0A2M8QE75"/>
<dbReference type="SUPFAM" id="SSF55961">
    <property type="entry name" value="Bet v1-like"/>
    <property type="match status" value="1"/>
</dbReference>
<dbReference type="EMBL" id="PGTN01000024">
    <property type="protein sequence ID" value="PJF48100.1"/>
    <property type="molecule type" value="Genomic_DNA"/>
</dbReference>
<protein>
    <recommendedName>
        <fullName evidence="3">SRPBCC family protein</fullName>
    </recommendedName>
</protein>
<dbReference type="InterPro" id="IPR019587">
    <property type="entry name" value="Polyketide_cyclase/dehydratase"/>
</dbReference>
<dbReference type="Gene3D" id="3.30.530.20">
    <property type="match status" value="1"/>
</dbReference>
<sequence>MKWRLTFGNRRFIPQYAALARDVAVGRRDWLGLGDLHYPREDLRRDPPTRACGIIRAMLKVERDIMIARSVEEVFAFVSDFDNFTRWSTDVVKAELLNGRRVGVGTRARITRRALGRHFDLLFEMVHFEPPVRLSFRGEMFGIPFHSGLRFDPVDAGARVTQSGEVVIPPLLFMVEPTARQVLVTMFENDLRKLKQVLESDDWS</sequence>
<accession>A0A2M8QE75</accession>
<evidence type="ECO:0008006" key="3">
    <source>
        <dbReference type="Google" id="ProtNLM"/>
    </source>
</evidence>
<comment type="caution">
    <text evidence="1">The sequence shown here is derived from an EMBL/GenBank/DDBJ whole genome shotgun (WGS) entry which is preliminary data.</text>
</comment>
<dbReference type="Proteomes" id="UP000230790">
    <property type="component" value="Unassembled WGS sequence"/>
</dbReference>
<proteinExistence type="predicted"/>